<keyword evidence="3" id="KW-1185">Reference proteome</keyword>
<accession>A0ABW3WEI6</accession>
<feature type="chain" id="PRO_5046793674" evidence="1">
    <location>
        <begin position="29"/>
        <end position="106"/>
    </location>
</feature>
<dbReference type="EMBL" id="JBHTMC010000014">
    <property type="protein sequence ID" value="MFD1263509.1"/>
    <property type="molecule type" value="Genomic_DNA"/>
</dbReference>
<gene>
    <name evidence="2" type="ORF">ACFQ4M_07915</name>
</gene>
<reference evidence="3" key="1">
    <citation type="journal article" date="2019" name="Int. J. Syst. Evol. Microbiol.">
        <title>The Global Catalogue of Microorganisms (GCM) 10K type strain sequencing project: providing services to taxonomists for standard genome sequencing and annotation.</title>
        <authorList>
            <consortium name="The Broad Institute Genomics Platform"/>
            <consortium name="The Broad Institute Genome Sequencing Center for Infectious Disease"/>
            <person name="Wu L."/>
            <person name="Ma J."/>
        </authorList>
    </citation>
    <scope>NUCLEOTIDE SEQUENCE [LARGE SCALE GENOMIC DNA]</scope>
    <source>
        <strain evidence="3">CCUG 48884</strain>
    </source>
</reference>
<comment type="caution">
    <text evidence="2">The sequence shown here is derived from an EMBL/GenBank/DDBJ whole genome shotgun (WGS) entry which is preliminary data.</text>
</comment>
<sequence>MNEKTLPRWLGGLSVAAVCSLLPHVAQAERLAPGAPLAVAPVMVAVVTQDGAPMPVKGARAVPIDLLIFMHRPDLPLRAAPLALPSAQPDALPIANPGAIRHKERS</sequence>
<dbReference type="Proteomes" id="UP001597158">
    <property type="component" value="Unassembled WGS sequence"/>
</dbReference>
<protein>
    <submittedName>
        <fullName evidence="2">Uncharacterized protein</fullName>
    </submittedName>
</protein>
<proteinExistence type="predicted"/>
<name>A0ABW3WEI6_9RHOO</name>
<organism evidence="2 3">
    <name type="scientific">Thauera mechernichensis</name>
    <dbReference type="NCBI Taxonomy" id="82788"/>
    <lineage>
        <taxon>Bacteria</taxon>
        <taxon>Pseudomonadati</taxon>
        <taxon>Pseudomonadota</taxon>
        <taxon>Betaproteobacteria</taxon>
        <taxon>Rhodocyclales</taxon>
        <taxon>Zoogloeaceae</taxon>
        <taxon>Thauera</taxon>
    </lineage>
</organism>
<evidence type="ECO:0000313" key="2">
    <source>
        <dbReference type="EMBL" id="MFD1263509.1"/>
    </source>
</evidence>
<evidence type="ECO:0000313" key="3">
    <source>
        <dbReference type="Proteomes" id="UP001597158"/>
    </source>
</evidence>
<feature type="signal peptide" evidence="1">
    <location>
        <begin position="1"/>
        <end position="28"/>
    </location>
</feature>
<dbReference type="RefSeq" id="WP_270069297.1">
    <property type="nucleotide sequence ID" value="NZ_JARQZE010000008.1"/>
</dbReference>
<evidence type="ECO:0000256" key="1">
    <source>
        <dbReference type="SAM" id="SignalP"/>
    </source>
</evidence>
<keyword evidence="1" id="KW-0732">Signal</keyword>